<evidence type="ECO:0000256" key="6">
    <source>
        <dbReference type="ARBA" id="ARBA00022842"/>
    </source>
</evidence>
<keyword evidence="3" id="KW-0813">Transport</keyword>
<dbReference type="GO" id="GO:0015087">
    <property type="term" value="F:cobalt ion transmembrane transporter activity"/>
    <property type="evidence" value="ECO:0007669"/>
    <property type="project" value="TreeGrafter"/>
</dbReference>
<protein>
    <recommendedName>
        <fullName evidence="15">Magnesium transporter</fullName>
    </recommendedName>
</protein>
<keyword evidence="9 12" id="KW-0472">Membrane</keyword>
<sequence length="342" mass="37506">MDHPDGRGSQQRVSHDLDLGRPLADAVPPEFRPVLLVNPGRDDLERARRRFGLHPLVVTDLLEGRQHPKFETFDGHLYLTVWDLNPTADGSTRAVTDIAMVLHGDELLVVQRGPDEDIRDIGAVLDEPDEPDAPALNAVSSPLSAVYRILDAVVRDFVQLGAEVEQDLDEVEAEVFDSRVREDYRRIYRLRQRIGRIDRAASGLAAALRAGTSELEALAADEPALQPSLLHLEHAAEGVASLASAQHEALDAVVSSHESNVAARQNQDMRTISAFAALLAIPTVAAGLYGMNFKNLPLIKWEYGWVAVGIALLALDIVFYVAFRRRGWLGGKSGRRGDVDEG</sequence>
<dbReference type="InterPro" id="IPR045863">
    <property type="entry name" value="CorA_TM1_TM2"/>
</dbReference>
<dbReference type="PANTHER" id="PTHR46494">
    <property type="entry name" value="CORA FAMILY METAL ION TRANSPORTER (EUROFUNG)"/>
    <property type="match status" value="1"/>
</dbReference>
<dbReference type="Proteomes" id="UP000292935">
    <property type="component" value="Unassembled WGS sequence"/>
</dbReference>
<dbReference type="GO" id="GO:0000287">
    <property type="term" value="F:magnesium ion binding"/>
    <property type="evidence" value="ECO:0007669"/>
    <property type="project" value="TreeGrafter"/>
</dbReference>
<comment type="caution">
    <text evidence="13">The sequence shown here is derived from an EMBL/GenBank/DDBJ whole genome shotgun (WGS) entry which is preliminary data.</text>
</comment>
<gene>
    <name evidence="13" type="ORF">ESP57_17145</name>
</gene>
<evidence type="ECO:0000313" key="14">
    <source>
        <dbReference type="Proteomes" id="UP000292935"/>
    </source>
</evidence>
<evidence type="ECO:0000256" key="4">
    <source>
        <dbReference type="ARBA" id="ARBA00022475"/>
    </source>
</evidence>
<evidence type="ECO:0000256" key="3">
    <source>
        <dbReference type="ARBA" id="ARBA00022448"/>
    </source>
</evidence>
<dbReference type="SUPFAM" id="SSF144083">
    <property type="entry name" value="Magnesium transport protein CorA, transmembrane region"/>
    <property type="match status" value="1"/>
</dbReference>
<feature type="transmembrane region" description="Helical" evidence="12">
    <location>
        <begin position="303"/>
        <end position="323"/>
    </location>
</feature>
<organism evidence="13 14">
    <name type="scientific">Agromyces fucosus</name>
    <dbReference type="NCBI Taxonomy" id="41985"/>
    <lineage>
        <taxon>Bacteria</taxon>
        <taxon>Bacillati</taxon>
        <taxon>Actinomycetota</taxon>
        <taxon>Actinomycetes</taxon>
        <taxon>Micrococcales</taxon>
        <taxon>Microbacteriaceae</taxon>
        <taxon>Agromyces</taxon>
    </lineage>
</organism>
<dbReference type="GO" id="GO:0005886">
    <property type="term" value="C:plasma membrane"/>
    <property type="evidence" value="ECO:0007669"/>
    <property type="project" value="UniProtKB-SubCell"/>
</dbReference>
<dbReference type="SUPFAM" id="SSF143865">
    <property type="entry name" value="CorA soluble domain-like"/>
    <property type="match status" value="1"/>
</dbReference>
<evidence type="ECO:0000256" key="12">
    <source>
        <dbReference type="SAM" id="Phobius"/>
    </source>
</evidence>
<keyword evidence="7 12" id="KW-1133">Transmembrane helix</keyword>
<evidence type="ECO:0000256" key="7">
    <source>
        <dbReference type="ARBA" id="ARBA00022989"/>
    </source>
</evidence>
<dbReference type="EMBL" id="SDPO01000004">
    <property type="protein sequence ID" value="RXZ46604.1"/>
    <property type="molecule type" value="Genomic_DNA"/>
</dbReference>
<keyword evidence="14" id="KW-1185">Reference proteome</keyword>
<dbReference type="OrthoDB" id="9803416at2"/>
<keyword evidence="5 12" id="KW-0812">Transmembrane</keyword>
<dbReference type="Gene3D" id="3.30.460.20">
    <property type="entry name" value="CorA soluble domain-like"/>
    <property type="match status" value="1"/>
</dbReference>
<keyword evidence="4" id="KW-1003">Cell membrane</keyword>
<dbReference type="GO" id="GO:0050897">
    <property type="term" value="F:cobalt ion binding"/>
    <property type="evidence" value="ECO:0007669"/>
    <property type="project" value="TreeGrafter"/>
</dbReference>
<dbReference type="Gene3D" id="1.20.58.340">
    <property type="entry name" value="Magnesium transport protein CorA, transmembrane region"/>
    <property type="match status" value="2"/>
</dbReference>
<name>A0A4Q2JIH7_9MICO</name>
<comment type="similarity">
    <text evidence="2">Belongs to the CorA metal ion transporter (MIT) (TC 1.A.35) family.</text>
</comment>
<evidence type="ECO:0000313" key="13">
    <source>
        <dbReference type="EMBL" id="RXZ46604.1"/>
    </source>
</evidence>
<evidence type="ECO:0000256" key="1">
    <source>
        <dbReference type="ARBA" id="ARBA00004651"/>
    </source>
</evidence>
<evidence type="ECO:0000256" key="5">
    <source>
        <dbReference type="ARBA" id="ARBA00022692"/>
    </source>
</evidence>
<dbReference type="InterPro" id="IPR002523">
    <property type="entry name" value="MgTranspt_CorA/ZnTranspt_ZntB"/>
</dbReference>
<dbReference type="PANTHER" id="PTHR46494:SF1">
    <property type="entry name" value="CORA FAMILY METAL ION TRANSPORTER (EUROFUNG)"/>
    <property type="match status" value="1"/>
</dbReference>
<dbReference type="Pfam" id="PF01544">
    <property type="entry name" value="CorA"/>
    <property type="match status" value="1"/>
</dbReference>
<comment type="subcellular location">
    <subcellularLocation>
        <location evidence="1">Cell membrane</location>
        <topology evidence="1">Multi-pass membrane protein</topology>
    </subcellularLocation>
</comment>
<comment type="function">
    <text evidence="11">Mediates influx of magnesium ions. Alternates between open and closed states. Activated by low cytoplasmic Mg(2+) levels. Inactive when cytoplasmic Mg(2+) levels are high.</text>
</comment>
<accession>A0A4Q2JIH7</accession>
<evidence type="ECO:0000256" key="9">
    <source>
        <dbReference type="ARBA" id="ARBA00023136"/>
    </source>
</evidence>
<evidence type="ECO:0000256" key="10">
    <source>
        <dbReference type="ARBA" id="ARBA00034269"/>
    </source>
</evidence>
<reference evidence="13 14" key="1">
    <citation type="submission" date="2019-01" db="EMBL/GenBank/DDBJ databases">
        <authorList>
            <person name="Li J."/>
        </authorList>
    </citation>
    <scope>NUCLEOTIDE SEQUENCE [LARGE SCALE GENOMIC DNA]</scope>
    <source>
        <strain evidence="13 14">CCUG 35506</strain>
    </source>
</reference>
<evidence type="ECO:0000256" key="2">
    <source>
        <dbReference type="ARBA" id="ARBA00009765"/>
    </source>
</evidence>
<dbReference type="AlphaFoldDB" id="A0A4Q2JIH7"/>
<keyword evidence="8" id="KW-0406">Ion transport</keyword>
<dbReference type="FunFam" id="1.20.58.340:FF:000004">
    <property type="entry name" value="Magnesium transport protein CorA"/>
    <property type="match status" value="1"/>
</dbReference>
<proteinExistence type="inferred from homology"/>
<dbReference type="InterPro" id="IPR045861">
    <property type="entry name" value="CorA_cytoplasmic_dom"/>
</dbReference>
<comment type="catalytic activity">
    <reaction evidence="10">
        <text>Mg(2+)(in) = Mg(2+)(out)</text>
        <dbReference type="Rhea" id="RHEA:29827"/>
        <dbReference type="ChEBI" id="CHEBI:18420"/>
    </reaction>
</comment>
<evidence type="ECO:0000256" key="11">
    <source>
        <dbReference type="ARBA" id="ARBA00045497"/>
    </source>
</evidence>
<evidence type="ECO:0000256" key="8">
    <source>
        <dbReference type="ARBA" id="ARBA00023065"/>
    </source>
</evidence>
<dbReference type="GO" id="GO:0015095">
    <property type="term" value="F:magnesium ion transmembrane transporter activity"/>
    <property type="evidence" value="ECO:0007669"/>
    <property type="project" value="TreeGrafter"/>
</dbReference>
<evidence type="ECO:0008006" key="15">
    <source>
        <dbReference type="Google" id="ProtNLM"/>
    </source>
</evidence>
<keyword evidence="6" id="KW-0460">Magnesium</keyword>
<feature type="transmembrane region" description="Helical" evidence="12">
    <location>
        <begin position="272"/>
        <end position="291"/>
    </location>
</feature>